<evidence type="ECO:0000313" key="3">
    <source>
        <dbReference type="Proteomes" id="UP000819052"/>
    </source>
</evidence>
<evidence type="ECO:0000313" key="2">
    <source>
        <dbReference type="EMBL" id="NHZ43440.1"/>
    </source>
</evidence>
<protein>
    <recommendedName>
        <fullName evidence="4">MatE family transporter</fullName>
    </recommendedName>
</protein>
<feature type="compositionally biased region" description="Basic and acidic residues" evidence="1">
    <location>
        <begin position="73"/>
        <end position="90"/>
    </location>
</feature>
<dbReference type="Proteomes" id="UP000819052">
    <property type="component" value="Unassembled WGS sequence"/>
</dbReference>
<dbReference type="RefSeq" id="WP_167079410.1">
    <property type="nucleotide sequence ID" value="NZ_VVIW01000019.1"/>
</dbReference>
<organism evidence="2 3">
    <name type="scientific">Massilia aquatica</name>
    <dbReference type="NCBI Taxonomy" id="2609000"/>
    <lineage>
        <taxon>Bacteria</taxon>
        <taxon>Pseudomonadati</taxon>
        <taxon>Pseudomonadota</taxon>
        <taxon>Betaproteobacteria</taxon>
        <taxon>Burkholderiales</taxon>
        <taxon>Oxalobacteraceae</taxon>
        <taxon>Telluria group</taxon>
        <taxon>Massilia</taxon>
    </lineage>
</organism>
<dbReference type="EMBL" id="VVIW01000019">
    <property type="protein sequence ID" value="NHZ43440.1"/>
    <property type="molecule type" value="Genomic_DNA"/>
</dbReference>
<gene>
    <name evidence="2" type="ORF">F1609_25180</name>
</gene>
<accession>A0ABX0MG94</accession>
<sequence length="105" mass="11412">MHATSSFPDPAQAKSLVDEADIGSGEKPPSQLETEEMIRQIPPLPPSDQNEADNDSDSDNENDTSAAGQFDGGENRDKREHDASLERDEPSEQLDQLDPVPPKGQ</sequence>
<keyword evidence="3" id="KW-1185">Reference proteome</keyword>
<reference evidence="2 3" key="1">
    <citation type="submission" date="2019-09" db="EMBL/GenBank/DDBJ databases">
        <title>Taxonomy of Antarctic Massilia spp.: description of Massilia rubra sp. nov., Massilia aquatica sp. nov., Massilia mucilaginosa sp. nov., Massilia frigida sp. nov. isolated from streams, lakes and regoliths.</title>
        <authorList>
            <person name="Holochova P."/>
            <person name="Sedlacek I."/>
            <person name="Kralova S."/>
            <person name="Maslanova I."/>
            <person name="Busse H.-J."/>
            <person name="Stankova E."/>
            <person name="Vrbovska V."/>
            <person name="Kovarovic V."/>
            <person name="Bartak M."/>
            <person name="Svec P."/>
            <person name="Pantucek R."/>
        </authorList>
    </citation>
    <scope>NUCLEOTIDE SEQUENCE [LARGE SCALE GENOMIC DNA]</scope>
    <source>
        <strain evidence="2 3">CCM 8693</strain>
    </source>
</reference>
<feature type="region of interest" description="Disordered" evidence="1">
    <location>
        <begin position="1"/>
        <end position="105"/>
    </location>
</feature>
<name>A0ABX0MG94_9BURK</name>
<evidence type="ECO:0000256" key="1">
    <source>
        <dbReference type="SAM" id="MobiDB-lite"/>
    </source>
</evidence>
<proteinExistence type="predicted"/>
<feature type="compositionally biased region" description="Acidic residues" evidence="1">
    <location>
        <begin position="50"/>
        <end position="62"/>
    </location>
</feature>
<comment type="caution">
    <text evidence="2">The sequence shown here is derived from an EMBL/GenBank/DDBJ whole genome shotgun (WGS) entry which is preliminary data.</text>
</comment>
<evidence type="ECO:0008006" key="4">
    <source>
        <dbReference type="Google" id="ProtNLM"/>
    </source>
</evidence>